<comment type="caution">
    <text evidence="2">The sequence shown here is derived from an EMBL/GenBank/DDBJ whole genome shotgun (WGS) entry which is preliminary data.</text>
</comment>
<keyword evidence="3" id="KW-1185">Reference proteome</keyword>
<dbReference type="SMART" id="SM00530">
    <property type="entry name" value="HTH_XRE"/>
    <property type="match status" value="1"/>
</dbReference>
<feature type="domain" description="HTH cro/C1-type" evidence="1">
    <location>
        <begin position="11"/>
        <end position="69"/>
    </location>
</feature>
<evidence type="ECO:0000313" key="3">
    <source>
        <dbReference type="Proteomes" id="UP000033423"/>
    </source>
</evidence>
<accession>A0A0F3GTT7</accession>
<dbReference type="Proteomes" id="UP000033423">
    <property type="component" value="Unassembled WGS sequence"/>
</dbReference>
<dbReference type="AlphaFoldDB" id="A0A0F3GTT7"/>
<evidence type="ECO:0000313" key="2">
    <source>
        <dbReference type="EMBL" id="KJU85380.1"/>
    </source>
</evidence>
<evidence type="ECO:0000259" key="1">
    <source>
        <dbReference type="PROSITE" id="PS50943"/>
    </source>
</evidence>
<dbReference type="CDD" id="cd00093">
    <property type="entry name" value="HTH_XRE"/>
    <property type="match status" value="1"/>
</dbReference>
<dbReference type="GO" id="GO:0003677">
    <property type="term" value="F:DNA binding"/>
    <property type="evidence" value="ECO:0007669"/>
    <property type="project" value="InterPro"/>
</dbReference>
<name>A0A0F3GTT7_9BACT</name>
<sequence length="152" mass="17261">MSIRKLLAANIRLFIEQSGMTQEEVGLKMGFKKDTAGKRMSHYCTGYRSPEKETITKLAEVLGKKEEDFYANYGNADITLPALTSESTCTVITRSKDQEMLDILKAAGINSPEQLRKRLWHMMEGFVTSKADDEMMIKMVKLITDEEAKKNK</sequence>
<gene>
    <name evidence="2" type="ORF">MBAV_002429</name>
</gene>
<dbReference type="InterPro" id="IPR001387">
    <property type="entry name" value="Cro/C1-type_HTH"/>
</dbReference>
<dbReference type="Gene3D" id="1.10.260.40">
    <property type="entry name" value="lambda repressor-like DNA-binding domains"/>
    <property type="match status" value="1"/>
</dbReference>
<organism evidence="2 3">
    <name type="scientific">Candidatus Magnetobacterium bavaricum</name>
    <dbReference type="NCBI Taxonomy" id="29290"/>
    <lineage>
        <taxon>Bacteria</taxon>
        <taxon>Pseudomonadati</taxon>
        <taxon>Nitrospirota</taxon>
        <taxon>Thermodesulfovibrionia</taxon>
        <taxon>Thermodesulfovibrionales</taxon>
        <taxon>Candidatus Magnetobacteriaceae</taxon>
        <taxon>Candidatus Magnetobacterium</taxon>
    </lineage>
</organism>
<dbReference type="InterPro" id="IPR010982">
    <property type="entry name" value="Lambda_DNA-bd_dom_sf"/>
</dbReference>
<reference evidence="2 3" key="1">
    <citation type="submission" date="2015-02" db="EMBL/GenBank/DDBJ databases">
        <title>Single-cell genomics of uncultivated deep-branching MTB reveals a conserved set of magnetosome genes.</title>
        <authorList>
            <person name="Kolinko S."/>
            <person name="Richter M."/>
            <person name="Glockner F.O."/>
            <person name="Brachmann A."/>
            <person name="Schuler D."/>
        </authorList>
    </citation>
    <scope>NUCLEOTIDE SEQUENCE [LARGE SCALE GENOMIC DNA]</scope>
    <source>
        <strain evidence="2">TM-1</strain>
    </source>
</reference>
<dbReference type="SUPFAM" id="SSF47413">
    <property type="entry name" value="lambda repressor-like DNA-binding domains"/>
    <property type="match status" value="1"/>
</dbReference>
<dbReference type="EMBL" id="LACI01001049">
    <property type="protein sequence ID" value="KJU85380.1"/>
    <property type="molecule type" value="Genomic_DNA"/>
</dbReference>
<dbReference type="PROSITE" id="PS50943">
    <property type="entry name" value="HTH_CROC1"/>
    <property type="match status" value="1"/>
</dbReference>
<dbReference type="Pfam" id="PF01381">
    <property type="entry name" value="HTH_3"/>
    <property type="match status" value="1"/>
</dbReference>
<proteinExistence type="predicted"/>
<protein>
    <submittedName>
        <fullName evidence="2">Helix-turn-helix type 3 domain protein</fullName>
    </submittedName>
</protein>